<dbReference type="AlphaFoldDB" id="C1ECZ0"/>
<feature type="compositionally biased region" description="Low complexity" evidence="1">
    <location>
        <begin position="109"/>
        <end position="122"/>
    </location>
</feature>
<evidence type="ECO:0000313" key="3">
    <source>
        <dbReference type="Proteomes" id="UP000002009"/>
    </source>
</evidence>
<organism evidence="2 3">
    <name type="scientific">Micromonas commoda (strain RCC299 / NOUM17 / CCMP2709)</name>
    <name type="common">Picoplanktonic green alga</name>
    <dbReference type="NCBI Taxonomy" id="296587"/>
    <lineage>
        <taxon>Eukaryota</taxon>
        <taxon>Viridiplantae</taxon>
        <taxon>Chlorophyta</taxon>
        <taxon>Mamiellophyceae</taxon>
        <taxon>Mamiellales</taxon>
        <taxon>Mamiellaceae</taxon>
        <taxon>Micromonas</taxon>
    </lineage>
</organism>
<name>C1ECZ0_MICCC</name>
<dbReference type="RefSeq" id="XP_002504405.1">
    <property type="nucleotide sequence ID" value="XM_002504359.1"/>
</dbReference>
<feature type="compositionally biased region" description="Basic and acidic residues" evidence="1">
    <location>
        <begin position="86"/>
        <end position="98"/>
    </location>
</feature>
<feature type="region of interest" description="Disordered" evidence="1">
    <location>
        <begin position="82"/>
        <end position="122"/>
    </location>
</feature>
<evidence type="ECO:0000313" key="2">
    <source>
        <dbReference type="EMBL" id="ACO65663.1"/>
    </source>
</evidence>
<evidence type="ECO:0000256" key="1">
    <source>
        <dbReference type="SAM" id="MobiDB-lite"/>
    </source>
</evidence>
<keyword evidence="3" id="KW-1185">Reference proteome</keyword>
<reference evidence="2 3" key="1">
    <citation type="journal article" date="2009" name="Science">
        <title>Green evolution and dynamic adaptations revealed by genomes of the marine picoeukaryotes Micromonas.</title>
        <authorList>
            <person name="Worden A.Z."/>
            <person name="Lee J.H."/>
            <person name="Mock T."/>
            <person name="Rouze P."/>
            <person name="Simmons M.P."/>
            <person name="Aerts A.L."/>
            <person name="Allen A.E."/>
            <person name="Cuvelier M.L."/>
            <person name="Derelle E."/>
            <person name="Everett M.V."/>
            <person name="Foulon E."/>
            <person name="Grimwood J."/>
            <person name="Gundlach H."/>
            <person name="Henrissat B."/>
            <person name="Napoli C."/>
            <person name="McDonald S.M."/>
            <person name="Parker M.S."/>
            <person name="Rombauts S."/>
            <person name="Salamov A."/>
            <person name="Von Dassow P."/>
            <person name="Badger J.H."/>
            <person name="Coutinho P.M."/>
            <person name="Demir E."/>
            <person name="Dubchak I."/>
            <person name="Gentemann C."/>
            <person name="Eikrem W."/>
            <person name="Gready J.E."/>
            <person name="John U."/>
            <person name="Lanier W."/>
            <person name="Lindquist E.A."/>
            <person name="Lucas S."/>
            <person name="Mayer K.F."/>
            <person name="Moreau H."/>
            <person name="Not F."/>
            <person name="Otillar R."/>
            <person name="Panaud O."/>
            <person name="Pangilinan J."/>
            <person name="Paulsen I."/>
            <person name="Piegu B."/>
            <person name="Poliakov A."/>
            <person name="Robbens S."/>
            <person name="Schmutz J."/>
            <person name="Toulza E."/>
            <person name="Wyss T."/>
            <person name="Zelensky A."/>
            <person name="Zhou K."/>
            <person name="Armbrust E.V."/>
            <person name="Bhattacharya D."/>
            <person name="Goodenough U.W."/>
            <person name="Van de Peer Y."/>
            <person name="Grigoriev I.V."/>
        </authorList>
    </citation>
    <scope>NUCLEOTIDE SEQUENCE [LARGE SCALE GENOMIC DNA]</scope>
    <source>
        <strain evidence="3">RCC299 / NOUM17</strain>
    </source>
</reference>
<protein>
    <submittedName>
        <fullName evidence="2">Uncharacterized protein</fullName>
    </submittedName>
</protein>
<dbReference type="EMBL" id="CP001329">
    <property type="protein sequence ID" value="ACO65663.1"/>
    <property type="molecule type" value="Genomic_DNA"/>
</dbReference>
<accession>C1ECZ0</accession>
<gene>
    <name evidence="2" type="ORF">MICPUN_61591</name>
</gene>
<feature type="non-terminal residue" evidence="2">
    <location>
        <position position="122"/>
    </location>
</feature>
<dbReference type="GeneID" id="8246597"/>
<feature type="region of interest" description="Disordered" evidence="1">
    <location>
        <begin position="13"/>
        <end position="69"/>
    </location>
</feature>
<proteinExistence type="predicted"/>
<dbReference type="KEGG" id="mis:MICPUN_61591"/>
<sequence length="122" mass="12354">AGSLRHQEALRALQDRQAQGTALRGVPQGSQAQAAAGDLHGDRRGRDCGGGGAGDEHGHGRGLWQRGGGVVASTRGMRVLRGCGRVGREGGARGHRGVDAGGQLSQTTARLAPPANRAAPPL</sequence>
<dbReference type="Proteomes" id="UP000002009">
    <property type="component" value="Chromosome 9"/>
</dbReference>
<dbReference type="InParanoid" id="C1ECZ0"/>
<feature type="non-terminal residue" evidence="2">
    <location>
        <position position="1"/>
    </location>
</feature>